<evidence type="ECO:0000256" key="1">
    <source>
        <dbReference type="ARBA" id="ARBA00009884"/>
    </source>
</evidence>
<dbReference type="Pfam" id="PF00995">
    <property type="entry name" value="Sec1"/>
    <property type="match status" value="2"/>
</dbReference>
<comment type="similarity">
    <text evidence="1">Belongs to the STXBP/unc-18/SEC1 family.</text>
</comment>
<dbReference type="InterPro" id="IPR001619">
    <property type="entry name" value="Sec1-like"/>
</dbReference>
<evidence type="ECO:0000313" key="2">
    <source>
        <dbReference type="EMBL" id="KAF7684688.1"/>
    </source>
</evidence>
<dbReference type="SUPFAM" id="SSF56815">
    <property type="entry name" value="Sec1/munc18-like (SM) proteins"/>
    <property type="match status" value="1"/>
</dbReference>
<comment type="caution">
    <text evidence="2">The sequence shown here is derived from an EMBL/GenBank/DDBJ whole genome shotgun (WGS) entry which is preliminary data.</text>
</comment>
<dbReference type="Gene3D" id="3.40.50.1910">
    <property type="match status" value="1"/>
</dbReference>
<evidence type="ECO:0000313" key="3">
    <source>
        <dbReference type="Proteomes" id="UP001516464"/>
    </source>
</evidence>
<dbReference type="InterPro" id="IPR027482">
    <property type="entry name" value="Sec1-like_dom2"/>
</dbReference>
<proteinExistence type="inferred from homology"/>
<dbReference type="Proteomes" id="UP001516464">
    <property type="component" value="Unassembled WGS sequence"/>
</dbReference>
<dbReference type="InterPro" id="IPR036045">
    <property type="entry name" value="Sec1-like_sf"/>
</dbReference>
<dbReference type="PIRSF" id="PIRSF005715">
    <property type="entry name" value="VPS45_Sec1"/>
    <property type="match status" value="1"/>
</dbReference>
<dbReference type="EMBL" id="SBIQ01000004">
    <property type="protein sequence ID" value="KAF7684688.1"/>
    <property type="molecule type" value="Genomic_DNA"/>
</dbReference>
<gene>
    <name evidence="2" type="primary">SLY1</name>
    <name evidence="2" type="ORF">TCON_0130</name>
</gene>
<organism evidence="2 3">
    <name type="scientific">Astathelohania contejeani</name>
    <dbReference type="NCBI Taxonomy" id="164912"/>
    <lineage>
        <taxon>Eukaryota</taxon>
        <taxon>Fungi</taxon>
        <taxon>Fungi incertae sedis</taxon>
        <taxon>Microsporidia</taxon>
        <taxon>Astathelohaniidae</taxon>
        <taxon>Astathelohania</taxon>
    </lineage>
</organism>
<dbReference type="Gene3D" id="3.40.50.2060">
    <property type="match status" value="1"/>
</dbReference>
<sequence length="492" mass="56658">MLKKLQKKRILELLKTSSPWKVLILDAHTHSLVSTLLRTNDLRDAGVTTHMLITSTRQHIRNTPAVYFIEPTKENLAIVKSDVAQKLYSGTYLHLCSSIPRKYLENIAYSLSEIGRGYDIRSVQDGFVDFVSLQDSLFSFEIKDSFFMLQQKNEILTNKISENLFSVFATLGESPFVIDRSNVQGLCDRFNARVEDTGLIKTGRKRPLLILLNRELDMLTPFEHVWSYNALIHDILGMKLNRIKWRGEDGEIHDFDMDTEDPFWIANQGAHFPVVAEKAEKELLDYKKEMAVRSFDENADRTVLREALASAPELSRRNEAMHRHMTICLELVRQIRERSLDEFVRSEREKQTNLEGNAEDKLRMEVVRGEGEDPLVEYTRRFGIPTRSESYNHVVSKIIGGVKKLLPVPSGTPASRIVEEVLKDVRNNKHKIYEREISRIVVFCIGGGTYTEYNSLKELEKKIGIEIIYGSTEIINSKDFIENCRKAMNINE</sequence>
<dbReference type="InterPro" id="IPR043127">
    <property type="entry name" value="Sec-1-like_dom3a"/>
</dbReference>
<name>A0ABQ7I2S6_9MICR</name>
<keyword evidence="3" id="KW-1185">Reference proteome</keyword>
<protein>
    <submittedName>
        <fullName evidence="2">SEC1 family transport protein SLY1</fullName>
    </submittedName>
</protein>
<dbReference type="PANTHER" id="PTHR11679">
    <property type="entry name" value="VESICLE PROTEIN SORTING-ASSOCIATED"/>
    <property type="match status" value="1"/>
</dbReference>
<reference evidence="2 3" key="1">
    <citation type="submission" date="2019-01" db="EMBL/GenBank/DDBJ databases">
        <title>Genomes sequencing and comparative genomics of infectious freshwater microsporidia, Cucumispora dikerogammari and Thelohania contejeani.</title>
        <authorList>
            <person name="Cormier A."/>
            <person name="Giraud I."/>
            <person name="Wattier R."/>
            <person name="Teixeira M."/>
            <person name="Grandjean F."/>
            <person name="Rigaud T."/>
            <person name="Cordaux R."/>
        </authorList>
    </citation>
    <scope>NUCLEOTIDE SEQUENCE [LARGE SCALE GENOMIC DNA]</scope>
    <source>
        <strain evidence="2">T1</strain>
        <tissue evidence="2">Spores</tissue>
    </source>
</reference>
<dbReference type="Gene3D" id="3.90.830.10">
    <property type="entry name" value="Syntaxin Binding Protein 1, Chain A, domain 2"/>
    <property type="match status" value="1"/>
</dbReference>
<accession>A0ABQ7I2S6</accession>
<dbReference type="InterPro" id="IPR043154">
    <property type="entry name" value="Sec-1-like_dom1"/>
</dbReference>